<dbReference type="CDD" id="cd08900">
    <property type="entry name" value="SRPBCC_CalC_Aha1-like_7"/>
    <property type="match status" value="1"/>
</dbReference>
<comment type="caution">
    <text evidence="3">The sequence shown here is derived from an EMBL/GenBank/DDBJ whole genome shotgun (WGS) entry which is preliminary data.</text>
</comment>
<dbReference type="Pfam" id="PF08327">
    <property type="entry name" value="AHSA1"/>
    <property type="match status" value="1"/>
</dbReference>
<evidence type="ECO:0000256" key="1">
    <source>
        <dbReference type="ARBA" id="ARBA00006817"/>
    </source>
</evidence>
<dbReference type="Gene3D" id="3.30.530.20">
    <property type="match status" value="1"/>
</dbReference>
<reference evidence="3 4" key="1">
    <citation type="submission" date="2022-11" db="EMBL/GenBank/DDBJ databases">
        <title>Minimal conservation of predation-associated metabolite biosynthetic gene clusters underscores biosynthetic potential of Myxococcota including descriptions for ten novel species: Archangium lansinium sp. nov., Myxococcus landrumus sp. nov., Nannocystis bai.</title>
        <authorList>
            <person name="Ahearne A."/>
            <person name="Stevens C."/>
            <person name="Dowd S."/>
        </authorList>
    </citation>
    <scope>NUCLEOTIDE SEQUENCE [LARGE SCALE GENOMIC DNA]</scope>
    <source>
        <strain evidence="3 4">BB15-2</strain>
    </source>
</reference>
<evidence type="ECO:0000313" key="4">
    <source>
        <dbReference type="Proteomes" id="UP001221686"/>
    </source>
</evidence>
<dbReference type="RefSeq" id="WP_272088929.1">
    <property type="nucleotide sequence ID" value="NZ_JAQNDL010000003.1"/>
</dbReference>
<dbReference type="InterPro" id="IPR013538">
    <property type="entry name" value="ASHA1/2-like_C"/>
</dbReference>
<dbReference type="Proteomes" id="UP001221686">
    <property type="component" value="Unassembled WGS sequence"/>
</dbReference>
<evidence type="ECO:0000259" key="2">
    <source>
        <dbReference type="Pfam" id="PF08327"/>
    </source>
</evidence>
<protein>
    <submittedName>
        <fullName evidence="3">SRPBCC family protein</fullName>
    </submittedName>
</protein>
<name>A0ABT5E6M7_9BACT</name>
<evidence type="ECO:0000313" key="3">
    <source>
        <dbReference type="EMBL" id="MDC0720421.1"/>
    </source>
</evidence>
<feature type="domain" description="Activator of Hsp90 ATPase homologue 1/2-like C-terminal" evidence="2">
    <location>
        <begin position="19"/>
        <end position="149"/>
    </location>
</feature>
<organism evidence="3 4">
    <name type="scientific">Nannocystis bainbridge</name>
    <dbReference type="NCBI Taxonomy" id="2995303"/>
    <lineage>
        <taxon>Bacteria</taxon>
        <taxon>Pseudomonadati</taxon>
        <taxon>Myxococcota</taxon>
        <taxon>Polyangia</taxon>
        <taxon>Nannocystales</taxon>
        <taxon>Nannocystaceae</taxon>
        <taxon>Nannocystis</taxon>
    </lineage>
</organism>
<comment type="similarity">
    <text evidence="1">Belongs to the AHA1 family.</text>
</comment>
<keyword evidence="4" id="KW-1185">Reference proteome</keyword>
<dbReference type="EMBL" id="JAQNDL010000003">
    <property type="protein sequence ID" value="MDC0720421.1"/>
    <property type="molecule type" value="Genomic_DNA"/>
</dbReference>
<sequence length="155" mass="17622">MTPESVVHSTIIVERTYPVPPERVFAAWADPRQKQRWFADGEEGSVLQFDMDFREGGRETARFRNGPDGPEFRNDGHYQDIVPDRRIVIAYTMSSGAKRFSASLGTVELRPQAGGTRLVYTEQAAFFEGADGPRMREQGWRQLFERLAGKLDAPR</sequence>
<dbReference type="SUPFAM" id="SSF55961">
    <property type="entry name" value="Bet v1-like"/>
    <property type="match status" value="1"/>
</dbReference>
<accession>A0ABT5E6M7</accession>
<dbReference type="InterPro" id="IPR023393">
    <property type="entry name" value="START-like_dom_sf"/>
</dbReference>
<proteinExistence type="inferred from homology"/>
<gene>
    <name evidence="3" type="ORF">POL25_26200</name>
</gene>